<evidence type="ECO:0000256" key="2">
    <source>
        <dbReference type="ARBA" id="ARBA00022801"/>
    </source>
</evidence>
<keyword evidence="3 4" id="KW-0326">Glycosidase</keyword>
<dbReference type="PANTHER" id="PTHR40079">
    <property type="entry name" value="MANNAN ENDO-1,4-BETA-MANNOSIDASE E-RELATED"/>
    <property type="match status" value="1"/>
</dbReference>
<dbReference type="OrthoDB" id="9816550at2"/>
<dbReference type="Pfam" id="PF02156">
    <property type="entry name" value="Glyco_hydro_26"/>
    <property type="match status" value="1"/>
</dbReference>
<proteinExistence type="inferred from homology"/>
<dbReference type="PANTHER" id="PTHR40079:SF4">
    <property type="entry name" value="GH26 DOMAIN-CONTAINING PROTEIN-RELATED"/>
    <property type="match status" value="1"/>
</dbReference>
<name>A0A1I1QDU5_9FLAO</name>
<evidence type="ECO:0000256" key="1">
    <source>
        <dbReference type="ARBA" id="ARBA00007754"/>
    </source>
</evidence>
<dbReference type="SUPFAM" id="SSF51445">
    <property type="entry name" value="(Trans)glycosidases"/>
    <property type="match status" value="1"/>
</dbReference>
<evidence type="ECO:0000259" key="5">
    <source>
        <dbReference type="PROSITE" id="PS51764"/>
    </source>
</evidence>
<dbReference type="Proteomes" id="UP000199439">
    <property type="component" value="Unassembled WGS sequence"/>
</dbReference>
<feature type="domain" description="GH26" evidence="5">
    <location>
        <begin position="47"/>
        <end position="378"/>
    </location>
</feature>
<dbReference type="PROSITE" id="PS51764">
    <property type="entry name" value="GH26"/>
    <property type="match status" value="1"/>
</dbReference>
<dbReference type="Gene3D" id="3.20.20.80">
    <property type="entry name" value="Glycosidases"/>
    <property type="match status" value="1"/>
</dbReference>
<gene>
    <name evidence="6" type="ORF">SAMN04487987_10664</name>
</gene>
<dbReference type="EMBL" id="FOMI01000006">
    <property type="protein sequence ID" value="SFD20271.1"/>
    <property type="molecule type" value="Genomic_DNA"/>
</dbReference>
<dbReference type="GO" id="GO:0016985">
    <property type="term" value="F:mannan endo-1,4-beta-mannosidase activity"/>
    <property type="evidence" value="ECO:0007669"/>
    <property type="project" value="InterPro"/>
</dbReference>
<protein>
    <submittedName>
        <fullName evidence="6">Mannan endo-1,4-beta-mannosidase</fullName>
    </submittedName>
</protein>
<keyword evidence="2 4" id="KW-0378">Hydrolase</keyword>
<feature type="active site" description="Proton donor" evidence="4">
    <location>
        <position position="209"/>
    </location>
</feature>
<evidence type="ECO:0000313" key="6">
    <source>
        <dbReference type="EMBL" id="SFD20271.1"/>
    </source>
</evidence>
<dbReference type="PRINTS" id="PR00739">
    <property type="entry name" value="GLHYDRLASE26"/>
</dbReference>
<dbReference type="PROSITE" id="PS51257">
    <property type="entry name" value="PROKAR_LIPOPROTEIN"/>
    <property type="match status" value="1"/>
</dbReference>
<dbReference type="STRING" id="870482.SAMN04487987_10664"/>
<dbReference type="RefSeq" id="WP_092851787.1">
    <property type="nucleotide sequence ID" value="NZ_FOMI01000006.1"/>
</dbReference>
<dbReference type="InterPro" id="IPR017853">
    <property type="entry name" value="GH"/>
</dbReference>
<dbReference type="GO" id="GO:0006080">
    <property type="term" value="P:substituted mannan metabolic process"/>
    <property type="evidence" value="ECO:0007669"/>
    <property type="project" value="InterPro"/>
</dbReference>
<sequence>MKKLFLLFTISIISGCSRPNDLLDINATRNPPKLITPNNFADPNLNQEAKELYNKLLVLTQRGIMFGQQQPFGTGNNFPVSNKLEEDFFEVAGNHPAIAGFDLELISLQPDTRFSGPSLLDDFINQFVTKVVEAHENGSIITISWHFVNPNDFNFDGTSNLNNVVSKMLENGEYRELFIDRLERVSRLLNSLVDSNGSPIPVLFRPWHEMNGNFFFWGEGFRTTAEYKELWKDTIKILSEDFNVHNLLYVYAPNIVTSTSEYLRNYPGDQYVDMLGIDVYDFRNGNFLSSIRRNLKIVENIATDKNMLFALTETGLRNVVEHDWWTQSLYKAIRSSSITYTMVWRNDMTTFFHVPFIGHPSQDNFNTFINNETILLSNDIL</sequence>
<dbReference type="AlphaFoldDB" id="A0A1I1QDU5"/>
<accession>A0A1I1QDU5</accession>
<evidence type="ECO:0000256" key="4">
    <source>
        <dbReference type="PROSITE-ProRule" id="PRU01100"/>
    </source>
</evidence>
<evidence type="ECO:0000256" key="3">
    <source>
        <dbReference type="ARBA" id="ARBA00023295"/>
    </source>
</evidence>
<dbReference type="InterPro" id="IPR022790">
    <property type="entry name" value="GH26_dom"/>
</dbReference>
<reference evidence="7" key="1">
    <citation type="submission" date="2016-10" db="EMBL/GenBank/DDBJ databases">
        <authorList>
            <person name="Varghese N."/>
            <person name="Submissions S."/>
        </authorList>
    </citation>
    <scope>NUCLEOTIDE SEQUENCE [LARGE SCALE GENOMIC DNA]</scope>
    <source>
        <strain evidence="7">DSM 25730</strain>
    </source>
</reference>
<comment type="similarity">
    <text evidence="1 4">Belongs to the glycosyl hydrolase 26 family.</text>
</comment>
<evidence type="ECO:0000313" key="7">
    <source>
        <dbReference type="Proteomes" id="UP000199439"/>
    </source>
</evidence>
<dbReference type="InterPro" id="IPR000805">
    <property type="entry name" value="Glyco_hydro_26"/>
</dbReference>
<organism evidence="6 7">
    <name type="scientific">Algibacter pectinivorans</name>
    <dbReference type="NCBI Taxonomy" id="870482"/>
    <lineage>
        <taxon>Bacteria</taxon>
        <taxon>Pseudomonadati</taxon>
        <taxon>Bacteroidota</taxon>
        <taxon>Flavobacteriia</taxon>
        <taxon>Flavobacteriales</taxon>
        <taxon>Flavobacteriaceae</taxon>
        <taxon>Algibacter</taxon>
    </lineage>
</organism>
<feature type="active site" description="Nucleophile" evidence="4">
    <location>
        <position position="313"/>
    </location>
</feature>
<keyword evidence="7" id="KW-1185">Reference proteome</keyword>